<dbReference type="InterPro" id="IPR003593">
    <property type="entry name" value="AAA+_ATPase"/>
</dbReference>
<dbReference type="SUPFAM" id="SSF52540">
    <property type="entry name" value="P-loop containing nucleoside triphosphate hydrolases"/>
    <property type="match status" value="1"/>
</dbReference>
<dbReference type="InterPro" id="IPR027417">
    <property type="entry name" value="P-loop_NTPase"/>
</dbReference>
<dbReference type="RefSeq" id="WP_132319306.1">
    <property type="nucleotide sequence ID" value="NZ_FWZT01000009.1"/>
</dbReference>
<evidence type="ECO:0000313" key="7">
    <source>
        <dbReference type="Proteomes" id="UP000192907"/>
    </source>
</evidence>
<dbReference type="GO" id="GO:0016887">
    <property type="term" value="F:ATP hydrolysis activity"/>
    <property type="evidence" value="ECO:0007669"/>
    <property type="project" value="InterPro"/>
</dbReference>
<evidence type="ECO:0000256" key="4">
    <source>
        <dbReference type="ARBA" id="ARBA00022840"/>
    </source>
</evidence>
<keyword evidence="4" id="KW-0067">ATP-binding</keyword>
<dbReference type="SMART" id="SM00382">
    <property type="entry name" value="AAA"/>
    <property type="match status" value="1"/>
</dbReference>
<keyword evidence="1" id="KW-0813">Transport</keyword>
<dbReference type="GO" id="GO:0022857">
    <property type="term" value="F:transmembrane transporter activity"/>
    <property type="evidence" value="ECO:0007669"/>
    <property type="project" value="InterPro"/>
</dbReference>
<organism evidence="6 7">
    <name type="scientific">Pseudobacteriovorax antillogorgiicola</name>
    <dbReference type="NCBI Taxonomy" id="1513793"/>
    <lineage>
        <taxon>Bacteria</taxon>
        <taxon>Pseudomonadati</taxon>
        <taxon>Bdellovibrionota</taxon>
        <taxon>Oligoflexia</taxon>
        <taxon>Oligoflexales</taxon>
        <taxon>Pseudobacteriovoracaceae</taxon>
        <taxon>Pseudobacteriovorax</taxon>
    </lineage>
</organism>
<sequence>MLQVKNLNFGYKFRPILRGVGFELKPGELLHITGPNGCGKTTLMSILAGLIRETGGTITYVHEGQACKDRRSYIEYLPAEANGLYGKMDAMDNLRFWMSLRGHPTQDQTIVDELKMWSLDHPLIRKNFPVEKFSTGMKRRLSLARVHLSNTPVWLLDEPLYGLDIKGIEQFQAILREHLDRGGSAAVVSHDTAPLQPFNPTEYRIEKREVKG</sequence>
<dbReference type="GO" id="GO:0005524">
    <property type="term" value="F:ATP binding"/>
    <property type="evidence" value="ECO:0007669"/>
    <property type="project" value="UniProtKB-KW"/>
</dbReference>
<keyword evidence="2" id="KW-0547">Nucleotide-binding</keyword>
<dbReference type="InterPro" id="IPR003439">
    <property type="entry name" value="ABC_transporter-like_ATP-bd"/>
</dbReference>
<dbReference type="Gene3D" id="3.40.50.300">
    <property type="entry name" value="P-loop containing nucleotide triphosphate hydrolases"/>
    <property type="match status" value="1"/>
</dbReference>
<feature type="domain" description="ABC transporter" evidence="5">
    <location>
        <begin position="2"/>
        <end position="210"/>
    </location>
</feature>
<gene>
    <name evidence="6" type="ORF">SAMN06296036_109121</name>
</gene>
<dbReference type="Proteomes" id="UP000192907">
    <property type="component" value="Unassembled WGS sequence"/>
</dbReference>
<name>A0A1Y6C052_9BACT</name>
<dbReference type="Pfam" id="PF00005">
    <property type="entry name" value="ABC_tran"/>
    <property type="match status" value="1"/>
</dbReference>
<reference evidence="7" key="1">
    <citation type="submission" date="2017-04" db="EMBL/GenBank/DDBJ databases">
        <authorList>
            <person name="Varghese N."/>
            <person name="Submissions S."/>
        </authorList>
    </citation>
    <scope>NUCLEOTIDE SEQUENCE [LARGE SCALE GENOMIC DNA]</scope>
    <source>
        <strain evidence="7">RKEM611</strain>
    </source>
</reference>
<dbReference type="AlphaFoldDB" id="A0A1Y6C052"/>
<protein>
    <submittedName>
        <fullName evidence="6">Heme exporter protein A</fullName>
    </submittedName>
</protein>
<evidence type="ECO:0000256" key="2">
    <source>
        <dbReference type="ARBA" id="ARBA00022741"/>
    </source>
</evidence>
<dbReference type="EMBL" id="FWZT01000009">
    <property type="protein sequence ID" value="SMF29637.1"/>
    <property type="molecule type" value="Genomic_DNA"/>
</dbReference>
<evidence type="ECO:0000256" key="1">
    <source>
        <dbReference type="ARBA" id="ARBA00022448"/>
    </source>
</evidence>
<proteinExistence type="predicted"/>
<evidence type="ECO:0000256" key="3">
    <source>
        <dbReference type="ARBA" id="ARBA00022748"/>
    </source>
</evidence>
<dbReference type="PROSITE" id="PS50893">
    <property type="entry name" value="ABC_TRANSPORTER_2"/>
    <property type="match status" value="1"/>
</dbReference>
<dbReference type="InterPro" id="IPR005895">
    <property type="entry name" value="ABC_transptr_haem_export_CcmA"/>
</dbReference>
<dbReference type="NCBIfam" id="TIGR01189">
    <property type="entry name" value="ccmA"/>
    <property type="match status" value="1"/>
</dbReference>
<dbReference type="PANTHER" id="PTHR42939">
    <property type="entry name" value="ABC TRANSPORTER ATP-BINDING PROTEIN ALBC-RELATED"/>
    <property type="match status" value="1"/>
</dbReference>
<evidence type="ECO:0000259" key="5">
    <source>
        <dbReference type="PROSITE" id="PS50893"/>
    </source>
</evidence>
<dbReference type="GO" id="GO:0017004">
    <property type="term" value="P:cytochrome complex assembly"/>
    <property type="evidence" value="ECO:0007669"/>
    <property type="project" value="UniProtKB-KW"/>
</dbReference>
<dbReference type="STRING" id="1513793.SAMN06296036_109121"/>
<accession>A0A1Y6C052</accession>
<keyword evidence="3" id="KW-0201">Cytochrome c-type biogenesis</keyword>
<dbReference type="PANTHER" id="PTHR42939:SF1">
    <property type="entry name" value="ABC TRANSPORTER ATP-BINDING PROTEIN ALBC-RELATED"/>
    <property type="match status" value="1"/>
</dbReference>
<keyword evidence="7" id="KW-1185">Reference proteome</keyword>
<dbReference type="InterPro" id="IPR051782">
    <property type="entry name" value="ABC_Transporter_VariousFunc"/>
</dbReference>
<dbReference type="OrthoDB" id="9800654at2"/>
<evidence type="ECO:0000313" key="6">
    <source>
        <dbReference type="EMBL" id="SMF29637.1"/>
    </source>
</evidence>